<gene>
    <name evidence="2" type="ORF">FRX94_07605</name>
</gene>
<sequence length="117" mass="12694">MSHTSNLSESIVATDVYRDLPVVKDSTTSRVLVNNSLLRHVMFSMDTGQVLTEHSSPRAVIVNILAGKLAFTIDGVVHEVEAGDVIYLAPNERHAVEALDKTYMSLTLVVAEDGGDK</sequence>
<evidence type="ECO:0000259" key="1">
    <source>
        <dbReference type="Pfam" id="PF07883"/>
    </source>
</evidence>
<dbReference type="SUPFAM" id="SSF51182">
    <property type="entry name" value="RmlC-like cupins"/>
    <property type="match status" value="1"/>
</dbReference>
<dbReference type="PANTHER" id="PTHR37694:SF1">
    <property type="entry name" value="SLR8022 PROTEIN"/>
    <property type="match status" value="1"/>
</dbReference>
<dbReference type="EMBL" id="VOHM01000015">
    <property type="protein sequence ID" value="TWT24545.1"/>
    <property type="molecule type" value="Genomic_DNA"/>
</dbReference>
<feature type="domain" description="Cupin type-2" evidence="1">
    <location>
        <begin position="42"/>
        <end position="109"/>
    </location>
</feature>
<dbReference type="InterPro" id="IPR014710">
    <property type="entry name" value="RmlC-like_jellyroll"/>
</dbReference>
<dbReference type="CDD" id="cd02230">
    <property type="entry name" value="cupin_HP0902-like"/>
    <property type="match status" value="1"/>
</dbReference>
<dbReference type="Proteomes" id="UP000320791">
    <property type="component" value="Unassembled WGS sequence"/>
</dbReference>
<evidence type="ECO:0000313" key="2">
    <source>
        <dbReference type="EMBL" id="TWT24545.1"/>
    </source>
</evidence>
<dbReference type="Pfam" id="PF07883">
    <property type="entry name" value="Cupin_2"/>
    <property type="match status" value="1"/>
</dbReference>
<comment type="caution">
    <text evidence="2">The sequence shown here is derived from an EMBL/GenBank/DDBJ whole genome shotgun (WGS) entry which is preliminary data.</text>
</comment>
<dbReference type="InterPro" id="IPR011051">
    <property type="entry name" value="RmlC_Cupin_sf"/>
</dbReference>
<name>A0A5C5UGS2_9CORY</name>
<dbReference type="RefSeq" id="WP_146324536.1">
    <property type="nucleotide sequence ID" value="NZ_BAABLR010000020.1"/>
</dbReference>
<dbReference type="Gene3D" id="2.60.120.10">
    <property type="entry name" value="Jelly Rolls"/>
    <property type="match status" value="1"/>
</dbReference>
<organism evidence="2 3">
    <name type="scientific">Corynebacterium canis</name>
    <dbReference type="NCBI Taxonomy" id="679663"/>
    <lineage>
        <taxon>Bacteria</taxon>
        <taxon>Bacillati</taxon>
        <taxon>Actinomycetota</taxon>
        <taxon>Actinomycetes</taxon>
        <taxon>Mycobacteriales</taxon>
        <taxon>Corynebacteriaceae</taxon>
        <taxon>Corynebacterium</taxon>
    </lineage>
</organism>
<keyword evidence="3" id="KW-1185">Reference proteome</keyword>
<protein>
    <submittedName>
        <fullName evidence="2">Cupin domain-containing protein</fullName>
    </submittedName>
</protein>
<dbReference type="OrthoDB" id="1121052at2"/>
<accession>A0A5C5UGS2</accession>
<reference evidence="2 3" key="1">
    <citation type="submission" date="2019-08" db="EMBL/GenBank/DDBJ databases">
        <authorList>
            <person name="Lei W."/>
        </authorList>
    </citation>
    <scope>NUCLEOTIDE SEQUENCE [LARGE SCALE GENOMIC DNA]</scope>
    <source>
        <strain evidence="2 3">CCUG 58627</strain>
    </source>
</reference>
<dbReference type="AlphaFoldDB" id="A0A5C5UGS2"/>
<dbReference type="PANTHER" id="PTHR37694">
    <property type="entry name" value="SLR8022 PROTEIN"/>
    <property type="match status" value="1"/>
</dbReference>
<dbReference type="InterPro" id="IPR013096">
    <property type="entry name" value="Cupin_2"/>
</dbReference>
<evidence type="ECO:0000313" key="3">
    <source>
        <dbReference type="Proteomes" id="UP000320791"/>
    </source>
</evidence>
<proteinExistence type="predicted"/>